<evidence type="ECO:0000256" key="5">
    <source>
        <dbReference type="SAM" id="Phobius"/>
    </source>
</evidence>
<dbReference type="InterPro" id="IPR003807">
    <property type="entry name" value="DUF202"/>
</dbReference>
<evidence type="ECO:0000256" key="1">
    <source>
        <dbReference type="ARBA" id="ARBA00004127"/>
    </source>
</evidence>
<gene>
    <name evidence="7" type="ORF">SAMN04488526_0059</name>
</gene>
<feature type="transmembrane region" description="Helical" evidence="5">
    <location>
        <begin position="68"/>
        <end position="87"/>
    </location>
</feature>
<sequence>MQDNATDDQDTETEWAEHRTDWAEDRTILANERTFAGWMRTGMASIAIAVGLKAVFGAAEPTWLPKSVSMIFIVAALLIFWSAWRNAGKAQNRLNAHNAECQPTRTFAILSTIFSIGAVIIGVVLWML</sequence>
<feature type="domain" description="DUF202" evidence="6">
    <location>
        <begin position="26"/>
        <end position="89"/>
    </location>
</feature>
<dbReference type="Pfam" id="PF02656">
    <property type="entry name" value="DUF202"/>
    <property type="match status" value="1"/>
</dbReference>
<dbReference type="EMBL" id="FNZQ01000001">
    <property type="protein sequence ID" value="SEK23269.1"/>
    <property type="molecule type" value="Genomic_DNA"/>
</dbReference>
<proteinExistence type="predicted"/>
<keyword evidence="2 5" id="KW-0812">Transmembrane</keyword>
<evidence type="ECO:0000256" key="3">
    <source>
        <dbReference type="ARBA" id="ARBA00022989"/>
    </source>
</evidence>
<dbReference type="GO" id="GO:0012505">
    <property type="term" value="C:endomembrane system"/>
    <property type="evidence" value="ECO:0007669"/>
    <property type="project" value="UniProtKB-SubCell"/>
</dbReference>
<comment type="subcellular location">
    <subcellularLocation>
        <location evidence="1">Endomembrane system</location>
        <topology evidence="1">Multi-pass membrane protein</topology>
    </subcellularLocation>
</comment>
<feature type="transmembrane region" description="Helical" evidence="5">
    <location>
        <begin position="35"/>
        <end position="56"/>
    </location>
</feature>
<evidence type="ECO:0000313" key="8">
    <source>
        <dbReference type="Proteomes" id="UP000199283"/>
    </source>
</evidence>
<dbReference type="STRING" id="188906.SAMN04488526_0059"/>
<dbReference type="Proteomes" id="UP000199283">
    <property type="component" value="Unassembled WGS sequence"/>
</dbReference>
<dbReference type="AlphaFoldDB" id="A0A1H7FB32"/>
<accession>A0A1H7FB32</accession>
<evidence type="ECO:0000313" key="7">
    <source>
        <dbReference type="EMBL" id="SEK23269.1"/>
    </source>
</evidence>
<evidence type="ECO:0000259" key="6">
    <source>
        <dbReference type="Pfam" id="PF02656"/>
    </source>
</evidence>
<organism evidence="7 8">
    <name type="scientific">Jannaschia helgolandensis</name>
    <dbReference type="NCBI Taxonomy" id="188906"/>
    <lineage>
        <taxon>Bacteria</taxon>
        <taxon>Pseudomonadati</taxon>
        <taxon>Pseudomonadota</taxon>
        <taxon>Alphaproteobacteria</taxon>
        <taxon>Rhodobacterales</taxon>
        <taxon>Roseobacteraceae</taxon>
        <taxon>Jannaschia</taxon>
    </lineage>
</organism>
<dbReference type="OrthoDB" id="582337at2"/>
<evidence type="ECO:0000256" key="4">
    <source>
        <dbReference type="ARBA" id="ARBA00023136"/>
    </source>
</evidence>
<keyword evidence="4 5" id="KW-0472">Membrane</keyword>
<protein>
    <submittedName>
        <fullName evidence="7">Putative membrane protein</fullName>
    </submittedName>
</protein>
<reference evidence="7 8" key="1">
    <citation type="submission" date="2016-10" db="EMBL/GenBank/DDBJ databases">
        <authorList>
            <person name="de Groot N.N."/>
        </authorList>
    </citation>
    <scope>NUCLEOTIDE SEQUENCE [LARGE SCALE GENOMIC DNA]</scope>
    <source>
        <strain evidence="7 8">DSM 14858</strain>
    </source>
</reference>
<feature type="transmembrane region" description="Helical" evidence="5">
    <location>
        <begin position="107"/>
        <end position="127"/>
    </location>
</feature>
<evidence type="ECO:0000256" key="2">
    <source>
        <dbReference type="ARBA" id="ARBA00022692"/>
    </source>
</evidence>
<name>A0A1H7FB32_9RHOB</name>
<keyword evidence="8" id="KW-1185">Reference proteome</keyword>
<keyword evidence="3 5" id="KW-1133">Transmembrane helix</keyword>